<dbReference type="PANTHER" id="PTHR30619:SF1">
    <property type="entry name" value="RECOMBINATION PROTEIN 2"/>
    <property type="match status" value="1"/>
</dbReference>
<organism evidence="1 2">
    <name type="scientific">Candidatus Giovannonibacteria bacterium GW2011_GWF2_42_19</name>
    <dbReference type="NCBI Taxonomy" id="1618659"/>
    <lineage>
        <taxon>Bacteria</taxon>
        <taxon>Candidatus Giovannoniibacteriota</taxon>
    </lineage>
</organism>
<dbReference type="AlphaFoldDB" id="A0A0G1BKD4"/>
<dbReference type="Gene3D" id="3.60.15.10">
    <property type="entry name" value="Ribonuclease Z/Hydroxyacylglutathione hydrolase-like"/>
    <property type="match status" value="1"/>
</dbReference>
<dbReference type="InterPro" id="IPR052159">
    <property type="entry name" value="Competence_DNA_uptake"/>
</dbReference>
<sequence length="61" mass="6745">MENVRPSYAVISVGAKNTYGHPHEEVLNNLFDVGAKILRTDVNSRVKIMTDGETLEVSSIK</sequence>
<dbReference type="EMBL" id="LCDF01000025">
    <property type="protein sequence ID" value="KKS46736.1"/>
    <property type="molecule type" value="Genomic_DNA"/>
</dbReference>
<dbReference type="PANTHER" id="PTHR30619">
    <property type="entry name" value="DNA INTERNALIZATION/COMPETENCE PROTEIN COMEC/REC2"/>
    <property type="match status" value="1"/>
</dbReference>
<dbReference type="Proteomes" id="UP000034036">
    <property type="component" value="Unassembled WGS sequence"/>
</dbReference>
<comment type="caution">
    <text evidence="1">The sequence shown here is derived from an EMBL/GenBank/DDBJ whole genome shotgun (WGS) entry which is preliminary data.</text>
</comment>
<dbReference type="SUPFAM" id="SSF56281">
    <property type="entry name" value="Metallo-hydrolase/oxidoreductase"/>
    <property type="match status" value="1"/>
</dbReference>
<proteinExistence type="predicted"/>
<reference evidence="1 2" key="1">
    <citation type="journal article" date="2015" name="Nature">
        <title>rRNA introns, odd ribosomes, and small enigmatic genomes across a large radiation of phyla.</title>
        <authorList>
            <person name="Brown C.T."/>
            <person name="Hug L.A."/>
            <person name="Thomas B.C."/>
            <person name="Sharon I."/>
            <person name="Castelle C.J."/>
            <person name="Singh A."/>
            <person name="Wilkins M.J."/>
            <person name="Williams K.H."/>
            <person name="Banfield J.F."/>
        </authorList>
    </citation>
    <scope>NUCLEOTIDE SEQUENCE [LARGE SCALE GENOMIC DNA]</scope>
</reference>
<evidence type="ECO:0000313" key="2">
    <source>
        <dbReference type="Proteomes" id="UP000034036"/>
    </source>
</evidence>
<dbReference type="InterPro" id="IPR036866">
    <property type="entry name" value="RibonucZ/Hydroxyglut_hydro"/>
</dbReference>
<name>A0A0G1BKD4_9BACT</name>
<accession>A0A0G1BKD4</accession>
<evidence type="ECO:0000313" key="1">
    <source>
        <dbReference type="EMBL" id="KKS46736.1"/>
    </source>
</evidence>
<gene>
    <name evidence="1" type="ORF">UV11_C0025G0008</name>
</gene>
<dbReference type="STRING" id="1618659.UV11_C0025G0008"/>
<protein>
    <submittedName>
        <fullName evidence="1">Metallo-beta-lactamase domain protein</fullName>
    </submittedName>
</protein>